<evidence type="ECO:0000256" key="5">
    <source>
        <dbReference type="ARBA" id="ARBA00022679"/>
    </source>
</evidence>
<evidence type="ECO:0000256" key="7">
    <source>
        <dbReference type="ARBA" id="ARBA00023012"/>
    </source>
</evidence>
<keyword evidence="11" id="KW-1185">Reference proteome</keyword>
<dbReference type="Gene3D" id="1.10.287.130">
    <property type="match status" value="1"/>
</dbReference>
<dbReference type="SUPFAM" id="SSF55874">
    <property type="entry name" value="ATPase domain of HSP90 chaperone/DNA topoisomerase II/histidine kinase"/>
    <property type="match status" value="1"/>
</dbReference>
<keyword evidence="8" id="KW-0812">Transmembrane</keyword>
<dbReference type="InterPro" id="IPR036890">
    <property type="entry name" value="HATPase_C_sf"/>
</dbReference>
<comment type="subcellular location">
    <subcellularLocation>
        <location evidence="2">Membrane</location>
    </subcellularLocation>
</comment>
<accession>A0ABV4BQL4</accession>
<comment type="caution">
    <text evidence="10">The sequence shown here is derived from an EMBL/GenBank/DDBJ whole genome shotgun (WGS) entry which is preliminary data.</text>
</comment>
<evidence type="ECO:0000313" key="10">
    <source>
        <dbReference type="EMBL" id="MEY8000517.1"/>
    </source>
</evidence>
<dbReference type="Pfam" id="PF00512">
    <property type="entry name" value="HisKA"/>
    <property type="match status" value="1"/>
</dbReference>
<dbReference type="SMART" id="SM00387">
    <property type="entry name" value="HATPase_c"/>
    <property type="match status" value="1"/>
</dbReference>
<feature type="transmembrane region" description="Helical" evidence="8">
    <location>
        <begin position="161"/>
        <end position="179"/>
    </location>
</feature>
<dbReference type="PROSITE" id="PS50109">
    <property type="entry name" value="HIS_KIN"/>
    <property type="match status" value="1"/>
</dbReference>
<dbReference type="GO" id="GO:0016301">
    <property type="term" value="F:kinase activity"/>
    <property type="evidence" value="ECO:0007669"/>
    <property type="project" value="UniProtKB-KW"/>
</dbReference>
<evidence type="ECO:0000313" key="11">
    <source>
        <dbReference type="Proteomes" id="UP001564657"/>
    </source>
</evidence>
<keyword evidence="7" id="KW-0902">Two-component regulatory system</keyword>
<proteinExistence type="predicted"/>
<reference evidence="10 11" key="1">
    <citation type="submission" date="2024-08" db="EMBL/GenBank/DDBJ databases">
        <title>Clostridium lapicellarii sp. nov., and Clostridium renhuaiense sp. nov., two species isolated from the mud in a fermentation cellar used for producing sauce-flavour Chinese liquors.</title>
        <authorList>
            <person name="Yang F."/>
            <person name="Wang H."/>
            <person name="Chen L.Q."/>
            <person name="Zhou N."/>
            <person name="Lu J.J."/>
            <person name="Pu X.X."/>
            <person name="Wan B."/>
            <person name="Wang L."/>
            <person name="Liu S.J."/>
        </authorList>
    </citation>
    <scope>NUCLEOTIDE SEQUENCE [LARGE SCALE GENOMIC DNA]</scope>
    <source>
        <strain evidence="10 11">MT-5</strain>
    </source>
</reference>
<dbReference type="SMART" id="SM00388">
    <property type="entry name" value="HisKA"/>
    <property type="match status" value="1"/>
</dbReference>
<dbReference type="Proteomes" id="UP001564657">
    <property type="component" value="Unassembled WGS sequence"/>
</dbReference>
<evidence type="ECO:0000256" key="2">
    <source>
        <dbReference type="ARBA" id="ARBA00004370"/>
    </source>
</evidence>
<feature type="transmembrane region" description="Helical" evidence="8">
    <location>
        <begin position="7"/>
        <end position="31"/>
    </location>
</feature>
<gene>
    <name evidence="10" type="ORF">AB8U03_09980</name>
</gene>
<dbReference type="Gene3D" id="3.30.565.10">
    <property type="entry name" value="Histidine kinase-like ATPase, C-terminal domain"/>
    <property type="match status" value="1"/>
</dbReference>
<dbReference type="InterPro" id="IPR050351">
    <property type="entry name" value="BphY/WalK/GraS-like"/>
</dbReference>
<evidence type="ECO:0000256" key="1">
    <source>
        <dbReference type="ARBA" id="ARBA00000085"/>
    </source>
</evidence>
<dbReference type="PANTHER" id="PTHR45453:SF1">
    <property type="entry name" value="PHOSPHATE REGULON SENSOR PROTEIN PHOR"/>
    <property type="match status" value="1"/>
</dbReference>
<keyword evidence="6 10" id="KW-0418">Kinase</keyword>
<dbReference type="InterPro" id="IPR036097">
    <property type="entry name" value="HisK_dim/P_sf"/>
</dbReference>
<dbReference type="EC" id="2.7.13.3" evidence="3"/>
<evidence type="ECO:0000256" key="4">
    <source>
        <dbReference type="ARBA" id="ARBA00022553"/>
    </source>
</evidence>
<comment type="catalytic activity">
    <reaction evidence="1">
        <text>ATP + protein L-histidine = ADP + protein N-phospho-L-histidine.</text>
        <dbReference type="EC" id="2.7.13.3"/>
    </reaction>
</comment>
<dbReference type="InterPro" id="IPR003594">
    <property type="entry name" value="HATPase_dom"/>
</dbReference>
<name>A0ABV4BQL4_9CLOT</name>
<dbReference type="CDD" id="cd00075">
    <property type="entry name" value="HATPase"/>
    <property type="match status" value="1"/>
</dbReference>
<evidence type="ECO:0000256" key="6">
    <source>
        <dbReference type="ARBA" id="ARBA00022777"/>
    </source>
</evidence>
<evidence type="ECO:0000256" key="8">
    <source>
        <dbReference type="SAM" id="Phobius"/>
    </source>
</evidence>
<dbReference type="PRINTS" id="PR00344">
    <property type="entry name" value="BCTRLSENSOR"/>
</dbReference>
<sequence length="463" mass="52802">MQSIRKRLSIIIIFCSIISVVLLALSVNFTINSTFNKYMMDTQNNRNSRIVDYFQQIYKRDKKWTTSSGEEIMHEAYMSNYCLTLLDADKNVIWGMNSNDIKEKAHIMMQKVYNNKGIYTSSSLKIKFHGKVVGYVVIGQYSPILLTQQDIDFKISVNRSIIISVIAAIIIAVIISIIISKQFSSPIKSVSDTSVKLSRGRYDSTSNIKSNIKELNNLTESINTLGKILKEQDLIRRRLVSDISHEIRTPLNILQNNLEAMIDGIFPVNKERLNYLNQEVIRFGKLLNNLNILKQFEEEKLGLDMMETISLDELVSAVSSKLSIDFKNKNINLILNIESDKKFQVLGNEDRLKQVFINLLSNAIKFTPSGGTVWIDLYTNVNKIIVKIKDNGMGIKKDDLPYIFERLYRGDKSRRKIEGSGIGLTIVKKILTLHSATIDVDSTFGTGTSFTLYFNKDKENDNE</sequence>
<keyword evidence="5" id="KW-0808">Transferase</keyword>
<evidence type="ECO:0000259" key="9">
    <source>
        <dbReference type="PROSITE" id="PS50109"/>
    </source>
</evidence>
<keyword evidence="8" id="KW-0472">Membrane</keyword>
<dbReference type="Pfam" id="PF02518">
    <property type="entry name" value="HATPase_c"/>
    <property type="match status" value="1"/>
</dbReference>
<evidence type="ECO:0000256" key="3">
    <source>
        <dbReference type="ARBA" id="ARBA00012438"/>
    </source>
</evidence>
<dbReference type="CDD" id="cd00082">
    <property type="entry name" value="HisKA"/>
    <property type="match status" value="1"/>
</dbReference>
<feature type="domain" description="Histidine kinase" evidence="9">
    <location>
        <begin position="242"/>
        <end position="458"/>
    </location>
</feature>
<dbReference type="RefSeq" id="WP_369704405.1">
    <property type="nucleotide sequence ID" value="NZ_JBGEWD010000008.1"/>
</dbReference>
<dbReference type="InterPro" id="IPR003661">
    <property type="entry name" value="HisK_dim/P_dom"/>
</dbReference>
<dbReference type="Gene3D" id="6.10.340.10">
    <property type="match status" value="1"/>
</dbReference>
<dbReference type="SUPFAM" id="SSF47384">
    <property type="entry name" value="Homodimeric domain of signal transducing histidine kinase"/>
    <property type="match status" value="1"/>
</dbReference>
<dbReference type="EMBL" id="JBGEWD010000008">
    <property type="protein sequence ID" value="MEY8000517.1"/>
    <property type="molecule type" value="Genomic_DNA"/>
</dbReference>
<keyword evidence="4" id="KW-0597">Phosphoprotein</keyword>
<protein>
    <recommendedName>
        <fullName evidence="3">histidine kinase</fullName>
        <ecNumber evidence="3">2.7.13.3</ecNumber>
    </recommendedName>
</protein>
<dbReference type="PANTHER" id="PTHR45453">
    <property type="entry name" value="PHOSPHATE REGULON SENSOR PROTEIN PHOR"/>
    <property type="match status" value="1"/>
</dbReference>
<dbReference type="InterPro" id="IPR005467">
    <property type="entry name" value="His_kinase_dom"/>
</dbReference>
<dbReference type="InterPro" id="IPR004358">
    <property type="entry name" value="Sig_transdc_His_kin-like_C"/>
</dbReference>
<organism evidence="10 11">
    <name type="scientific">Clostridium moutaii</name>
    <dbReference type="NCBI Taxonomy" id="3240932"/>
    <lineage>
        <taxon>Bacteria</taxon>
        <taxon>Bacillati</taxon>
        <taxon>Bacillota</taxon>
        <taxon>Clostridia</taxon>
        <taxon>Eubacteriales</taxon>
        <taxon>Clostridiaceae</taxon>
        <taxon>Clostridium</taxon>
    </lineage>
</organism>
<keyword evidence="8" id="KW-1133">Transmembrane helix</keyword>